<dbReference type="GO" id="GO:0005886">
    <property type="term" value="C:plasma membrane"/>
    <property type="evidence" value="ECO:0007669"/>
    <property type="project" value="TreeGrafter"/>
</dbReference>
<dbReference type="InterPro" id="IPR044839">
    <property type="entry name" value="NDR1-like"/>
</dbReference>
<sequence>MSRGSQYYETLGRQSDGEDHDHEKGYNNNNNNNNIVTQMIKPWSSSKRKSSTRHVQLPINVMNNLPVSLSYRRDRAKKRLIFLRSYQLSTLDSSPHHHHHHSTDGRRSTSCWGMKRVFVKAKAAVSRRVRLAWLDPLRWCGGDHVRGVRAVARQRVHPEHHGGAQPHDPRRYAKLGETGGDGLHPPPPYRRNVPRYDSKSHDKKGRGCCLKCICCCCCFLFMLIIVIAAVLAYLYHYYDPKPPSYNVEHMDVGAFQFRPDFSLYTEFIVIVKADNPNNKISINYETGSSIDVLYSDSTLCSGNLPDFHQGPNNVTMIKVTLKGESTFGSGLQGALMESRHKKRIPLTIKVRVPVVVVMGTFPLRQFAVLVKCSLVVDSLSPNKKVQILSSQYDINFEA</sequence>
<keyword evidence="2 6" id="KW-0812">Transmembrane</keyword>
<dbReference type="Proteomes" id="UP001420932">
    <property type="component" value="Unassembled WGS sequence"/>
</dbReference>
<protein>
    <recommendedName>
        <fullName evidence="7">Late embryogenesis abundant protein LEA-2 subgroup domain-containing protein</fullName>
    </recommendedName>
</protein>
<feature type="region of interest" description="Disordered" evidence="5">
    <location>
        <begin position="156"/>
        <end position="198"/>
    </location>
</feature>
<evidence type="ECO:0000313" key="9">
    <source>
        <dbReference type="Proteomes" id="UP001420932"/>
    </source>
</evidence>
<proteinExistence type="predicted"/>
<evidence type="ECO:0000256" key="1">
    <source>
        <dbReference type="ARBA" id="ARBA00004167"/>
    </source>
</evidence>
<evidence type="ECO:0000256" key="6">
    <source>
        <dbReference type="SAM" id="Phobius"/>
    </source>
</evidence>
<reference evidence="8 9" key="1">
    <citation type="submission" date="2024-01" db="EMBL/GenBank/DDBJ databases">
        <title>Genome assemblies of Stephania.</title>
        <authorList>
            <person name="Yang L."/>
        </authorList>
    </citation>
    <scope>NUCLEOTIDE SEQUENCE [LARGE SCALE GENOMIC DNA]</scope>
    <source>
        <strain evidence="8">YNDBR</strain>
        <tissue evidence="8">Leaf</tissue>
    </source>
</reference>
<dbReference type="PANTHER" id="PTHR31234:SF72">
    <property type="entry name" value="NDR1_HIN1-LIKE PROTEIN 6"/>
    <property type="match status" value="1"/>
</dbReference>
<gene>
    <name evidence="8" type="ORF">Syun_008342</name>
</gene>
<organism evidence="8 9">
    <name type="scientific">Stephania yunnanensis</name>
    <dbReference type="NCBI Taxonomy" id="152371"/>
    <lineage>
        <taxon>Eukaryota</taxon>
        <taxon>Viridiplantae</taxon>
        <taxon>Streptophyta</taxon>
        <taxon>Embryophyta</taxon>
        <taxon>Tracheophyta</taxon>
        <taxon>Spermatophyta</taxon>
        <taxon>Magnoliopsida</taxon>
        <taxon>Ranunculales</taxon>
        <taxon>Menispermaceae</taxon>
        <taxon>Menispermoideae</taxon>
        <taxon>Cissampelideae</taxon>
        <taxon>Stephania</taxon>
    </lineage>
</organism>
<feature type="transmembrane region" description="Helical" evidence="6">
    <location>
        <begin position="208"/>
        <end position="235"/>
    </location>
</feature>
<dbReference type="Pfam" id="PF03168">
    <property type="entry name" value="LEA_2"/>
    <property type="match status" value="1"/>
</dbReference>
<dbReference type="AlphaFoldDB" id="A0AAP0KE51"/>
<dbReference type="InterPro" id="IPR004864">
    <property type="entry name" value="LEA_2"/>
</dbReference>
<evidence type="ECO:0000256" key="5">
    <source>
        <dbReference type="SAM" id="MobiDB-lite"/>
    </source>
</evidence>
<evidence type="ECO:0000256" key="2">
    <source>
        <dbReference type="ARBA" id="ARBA00022692"/>
    </source>
</evidence>
<feature type="domain" description="Late embryogenesis abundant protein LEA-2 subgroup" evidence="7">
    <location>
        <begin position="271"/>
        <end position="362"/>
    </location>
</feature>
<comment type="subcellular location">
    <subcellularLocation>
        <location evidence="1">Membrane</location>
        <topology evidence="1">Single-pass membrane protein</topology>
    </subcellularLocation>
</comment>
<dbReference type="EMBL" id="JBBNAF010000004">
    <property type="protein sequence ID" value="KAK9150033.1"/>
    <property type="molecule type" value="Genomic_DNA"/>
</dbReference>
<name>A0AAP0KE51_9MAGN</name>
<feature type="region of interest" description="Disordered" evidence="5">
    <location>
        <begin position="1"/>
        <end position="35"/>
    </location>
</feature>
<evidence type="ECO:0000259" key="7">
    <source>
        <dbReference type="Pfam" id="PF03168"/>
    </source>
</evidence>
<accession>A0AAP0KE51</accession>
<dbReference type="SUPFAM" id="SSF117070">
    <property type="entry name" value="LEA14-like"/>
    <property type="match status" value="1"/>
</dbReference>
<evidence type="ECO:0000256" key="3">
    <source>
        <dbReference type="ARBA" id="ARBA00022989"/>
    </source>
</evidence>
<dbReference type="PANTHER" id="PTHR31234">
    <property type="entry name" value="LATE EMBRYOGENESIS ABUNDANT (LEA) HYDROXYPROLINE-RICH GLYCOPROTEIN FAMILY"/>
    <property type="match status" value="1"/>
</dbReference>
<keyword evidence="4 6" id="KW-0472">Membrane</keyword>
<evidence type="ECO:0000256" key="4">
    <source>
        <dbReference type="ARBA" id="ARBA00023136"/>
    </source>
</evidence>
<dbReference type="GO" id="GO:0098542">
    <property type="term" value="P:defense response to other organism"/>
    <property type="evidence" value="ECO:0007669"/>
    <property type="project" value="InterPro"/>
</dbReference>
<keyword evidence="9" id="KW-1185">Reference proteome</keyword>
<evidence type="ECO:0000313" key="8">
    <source>
        <dbReference type="EMBL" id="KAK9150033.1"/>
    </source>
</evidence>
<feature type="compositionally biased region" description="Basic and acidic residues" evidence="5">
    <location>
        <begin position="156"/>
        <end position="171"/>
    </location>
</feature>
<feature type="compositionally biased region" description="Basic and acidic residues" evidence="5">
    <location>
        <begin position="15"/>
        <end position="25"/>
    </location>
</feature>
<keyword evidence="3 6" id="KW-1133">Transmembrane helix</keyword>
<comment type="caution">
    <text evidence="8">The sequence shown here is derived from an EMBL/GenBank/DDBJ whole genome shotgun (WGS) entry which is preliminary data.</text>
</comment>